<reference evidence="2" key="1">
    <citation type="submission" date="2015-08" db="EMBL/GenBank/DDBJ databases">
        <title>Genome sequence of the strict anaerobe Clostridium homopropionicum LuHBu1 (DSM 5847T).</title>
        <authorList>
            <person name="Poehlein A."/>
            <person name="Beck M."/>
            <person name="Schiel-Bengelsdorf B."/>
            <person name="Bengelsdorf F.R."/>
            <person name="Daniel R."/>
            <person name="Duerre P."/>
        </authorList>
    </citation>
    <scope>NUCLEOTIDE SEQUENCE [LARGE SCALE GENOMIC DNA]</scope>
    <source>
        <strain evidence="2">DSM 5847</strain>
    </source>
</reference>
<dbReference type="RefSeq" id="WP_052222200.1">
    <property type="nucleotide sequence ID" value="NZ_LHUR01000031.1"/>
</dbReference>
<sequence>MLIRDIMKYIESEYDIINSTPCEVCGGSYIAESLEIHVIDNIPYDISMCVCGECGHEKAFRFFAPFINDEALVTTKKKLN</sequence>
<accession>A0A0L6Z847</accession>
<gene>
    <name evidence="1" type="ORF">CLHOM_27180</name>
</gene>
<proteinExistence type="predicted"/>
<dbReference type="Proteomes" id="UP000037043">
    <property type="component" value="Unassembled WGS sequence"/>
</dbReference>
<evidence type="ECO:0000313" key="2">
    <source>
        <dbReference type="Proteomes" id="UP000037043"/>
    </source>
</evidence>
<dbReference type="EMBL" id="LHUR01000031">
    <property type="protein sequence ID" value="KOA18978.1"/>
    <property type="molecule type" value="Genomic_DNA"/>
</dbReference>
<name>A0A0L6Z847_9CLOT</name>
<keyword evidence="2" id="KW-1185">Reference proteome</keyword>
<evidence type="ECO:0000313" key="1">
    <source>
        <dbReference type="EMBL" id="KOA18978.1"/>
    </source>
</evidence>
<protein>
    <recommendedName>
        <fullName evidence="3">Metal-binding protein</fullName>
    </recommendedName>
</protein>
<evidence type="ECO:0008006" key="3">
    <source>
        <dbReference type="Google" id="ProtNLM"/>
    </source>
</evidence>
<dbReference type="PATRIC" id="fig|1121318.3.peg.2731"/>
<dbReference type="AlphaFoldDB" id="A0A0L6Z847"/>
<organism evidence="1 2">
    <name type="scientific">Clostridium homopropionicum DSM 5847</name>
    <dbReference type="NCBI Taxonomy" id="1121318"/>
    <lineage>
        <taxon>Bacteria</taxon>
        <taxon>Bacillati</taxon>
        <taxon>Bacillota</taxon>
        <taxon>Clostridia</taxon>
        <taxon>Eubacteriales</taxon>
        <taxon>Clostridiaceae</taxon>
        <taxon>Clostridium</taxon>
    </lineage>
</organism>
<comment type="caution">
    <text evidence="1">The sequence shown here is derived from an EMBL/GenBank/DDBJ whole genome shotgun (WGS) entry which is preliminary data.</text>
</comment>